<gene>
    <name evidence="1" type="ORF">HMPREF9446_02681</name>
</gene>
<dbReference type="Proteomes" id="UP000003416">
    <property type="component" value="Unassembled WGS sequence"/>
</dbReference>
<dbReference type="EMBL" id="AFBN01000061">
    <property type="protein sequence ID" value="EGF55484.1"/>
    <property type="molecule type" value="Genomic_DNA"/>
</dbReference>
<organism evidence="1 2">
    <name type="scientific">Bacteroides fluxus YIT 12057</name>
    <dbReference type="NCBI Taxonomy" id="763034"/>
    <lineage>
        <taxon>Bacteria</taxon>
        <taxon>Pseudomonadati</taxon>
        <taxon>Bacteroidota</taxon>
        <taxon>Bacteroidia</taxon>
        <taxon>Bacteroidales</taxon>
        <taxon>Bacteroidaceae</taxon>
        <taxon>Bacteroides</taxon>
    </lineage>
</organism>
<name>F3PV99_9BACE</name>
<protein>
    <submittedName>
        <fullName evidence="1">Uncharacterized protein</fullName>
    </submittedName>
</protein>
<dbReference type="HOGENOM" id="CLU_3212393_0_0_10"/>
<reference evidence="1 2" key="1">
    <citation type="submission" date="2011-02" db="EMBL/GenBank/DDBJ databases">
        <authorList>
            <person name="Weinstock G."/>
            <person name="Sodergren E."/>
            <person name="Clifton S."/>
            <person name="Fulton L."/>
            <person name="Fulton B."/>
            <person name="Courtney L."/>
            <person name="Fronick C."/>
            <person name="Harrison M."/>
            <person name="Strong C."/>
            <person name="Farmer C."/>
            <person name="Delahaunty K."/>
            <person name="Markovic C."/>
            <person name="Hall O."/>
            <person name="Minx P."/>
            <person name="Tomlinson C."/>
            <person name="Mitreva M."/>
            <person name="Hou S."/>
            <person name="Chen J."/>
            <person name="Wollam A."/>
            <person name="Pepin K.H."/>
            <person name="Johnson M."/>
            <person name="Bhonagiri V."/>
            <person name="Zhang X."/>
            <person name="Suruliraj S."/>
            <person name="Warren W."/>
            <person name="Chinwalla A."/>
            <person name="Mardis E.R."/>
            <person name="Wilson R.K."/>
        </authorList>
    </citation>
    <scope>NUCLEOTIDE SEQUENCE [LARGE SCALE GENOMIC DNA]</scope>
    <source>
        <strain evidence="1 2">YIT 12057</strain>
    </source>
</reference>
<evidence type="ECO:0000313" key="1">
    <source>
        <dbReference type="EMBL" id="EGF55484.1"/>
    </source>
</evidence>
<dbReference type="eggNOG" id="ENOG5030PB9">
    <property type="taxonomic scope" value="Bacteria"/>
</dbReference>
<accession>F3PV99</accession>
<proteinExistence type="predicted"/>
<evidence type="ECO:0000313" key="2">
    <source>
        <dbReference type="Proteomes" id="UP000003416"/>
    </source>
</evidence>
<dbReference type="AlphaFoldDB" id="F3PV99"/>
<dbReference type="STRING" id="763034.HMPREF9446_02681"/>
<keyword evidence="2" id="KW-1185">Reference proteome</keyword>
<sequence>MLSNNSYLFANIILLQVIIKNNEVYFHFYLLIFVPDYQMRYICN</sequence>
<comment type="caution">
    <text evidence="1">The sequence shown here is derived from an EMBL/GenBank/DDBJ whole genome shotgun (WGS) entry which is preliminary data.</text>
</comment>